<keyword evidence="9 10" id="KW-0413">Isomerase</keyword>
<feature type="binding site" evidence="10 12">
    <location>
        <position position="362"/>
    </location>
    <ligand>
        <name>substrate</name>
    </ligand>
</feature>
<comment type="caution">
    <text evidence="10">Lacks conserved residue(s) required for the propagation of feature annotation.</text>
</comment>
<dbReference type="CDD" id="cd16010">
    <property type="entry name" value="iPGM"/>
    <property type="match status" value="1"/>
</dbReference>
<feature type="binding site" evidence="10 12">
    <location>
        <position position="189"/>
    </location>
    <ligand>
        <name>substrate</name>
    </ligand>
</feature>
<evidence type="ECO:0000256" key="10">
    <source>
        <dbReference type="HAMAP-Rule" id="MF_01038"/>
    </source>
</evidence>
<protein>
    <recommendedName>
        <fullName evidence="10 11">2,3-bisphosphoglycerate-independent phosphoglycerate mutase</fullName>
        <shortName evidence="10">BPG-independent PGAM</shortName>
        <shortName evidence="10">Phosphoglyceromutase</shortName>
        <shortName evidence="10">iPGM</shortName>
        <ecNumber evidence="10 11">5.4.2.12</ecNumber>
    </recommendedName>
</protein>
<feature type="binding site" evidence="10 12">
    <location>
        <position position="121"/>
    </location>
    <ligand>
        <name>substrate</name>
    </ligand>
</feature>
<evidence type="ECO:0000256" key="8">
    <source>
        <dbReference type="ARBA" id="ARBA00023211"/>
    </source>
</evidence>
<feature type="binding site" evidence="13">
    <location>
        <position position="470"/>
    </location>
    <ligand>
        <name>Mn(2+)</name>
        <dbReference type="ChEBI" id="CHEBI:29035"/>
        <label>2</label>
    </ligand>
</feature>
<organism evidence="16 17">
    <name type="scientific">Candidatus Roizmanbacteria bacterium CG10_big_fil_rev_8_21_14_0_10_36_26</name>
    <dbReference type="NCBI Taxonomy" id="1974851"/>
    <lineage>
        <taxon>Bacteria</taxon>
        <taxon>Candidatus Roizmaniibacteriota</taxon>
    </lineage>
</organism>
<dbReference type="EMBL" id="PFEB01000035">
    <property type="protein sequence ID" value="PJE60693.1"/>
    <property type="molecule type" value="Genomic_DNA"/>
</dbReference>
<dbReference type="AlphaFoldDB" id="A0A2M8KL94"/>
<dbReference type="Pfam" id="PF01676">
    <property type="entry name" value="Metalloenzyme"/>
    <property type="match status" value="1"/>
</dbReference>
<dbReference type="UniPathway" id="UPA00109">
    <property type="reaction ID" value="UER00186"/>
</dbReference>
<dbReference type="HAMAP" id="MF_01038">
    <property type="entry name" value="GpmI"/>
    <property type="match status" value="1"/>
</dbReference>
<dbReference type="Proteomes" id="UP000231434">
    <property type="component" value="Unassembled WGS sequence"/>
</dbReference>
<feature type="binding site" evidence="13">
    <location>
        <position position="429"/>
    </location>
    <ligand>
        <name>Mn(2+)</name>
        <dbReference type="ChEBI" id="CHEBI:29035"/>
        <label>1</label>
    </ligand>
</feature>
<feature type="binding site" evidence="10 12">
    <location>
        <begin position="151"/>
        <end position="152"/>
    </location>
    <ligand>
        <name>substrate</name>
    </ligand>
</feature>
<reference evidence="17" key="1">
    <citation type="submission" date="2017-09" db="EMBL/GenBank/DDBJ databases">
        <title>Depth-based differentiation of microbial function through sediment-hosted aquifers and enrichment of novel symbionts in the deep terrestrial subsurface.</title>
        <authorList>
            <person name="Probst A.J."/>
            <person name="Ladd B."/>
            <person name="Jarett J.K."/>
            <person name="Geller-Mcgrath D.E."/>
            <person name="Sieber C.M.K."/>
            <person name="Emerson J.B."/>
            <person name="Anantharaman K."/>
            <person name="Thomas B.C."/>
            <person name="Malmstrom R."/>
            <person name="Stieglmeier M."/>
            <person name="Klingl A."/>
            <person name="Woyke T."/>
            <person name="Ryan C.M."/>
            <person name="Banfield J.F."/>
        </authorList>
    </citation>
    <scope>NUCLEOTIDE SEQUENCE [LARGE SCALE GENOMIC DNA]</scope>
</reference>
<dbReference type="PANTHER" id="PTHR31637:SF0">
    <property type="entry name" value="2,3-BISPHOSPHOGLYCERATE-INDEPENDENT PHOSPHOGLYCERATE MUTASE"/>
    <property type="match status" value="1"/>
</dbReference>
<gene>
    <name evidence="10" type="primary">gpmI</name>
    <name evidence="16" type="ORF">COU86_02960</name>
</gene>
<feature type="binding site" evidence="10 12">
    <location>
        <position position="183"/>
    </location>
    <ligand>
        <name>substrate</name>
    </ligand>
</feature>
<dbReference type="GO" id="GO:0005829">
    <property type="term" value="C:cytosol"/>
    <property type="evidence" value="ECO:0007669"/>
    <property type="project" value="TreeGrafter"/>
</dbReference>
<evidence type="ECO:0000256" key="12">
    <source>
        <dbReference type="PIRSR" id="PIRSR001492-2"/>
    </source>
</evidence>
<sequence>MNSVILIILDGFGLAPPGPGNAIYLANPHFYNSLIADFPNNSLQASGEAVGLPQGDVGNTEVGHLNLGAGRVVYQDLPRINMSIADGSFYKKKAFLDCLNHVKKNHSNLHIIGLVSNAIVHSSIDHLWALLHLCHEHKIERVSIHAITDGRDSAPESAIPIIKMLEEKIDNLTNVKIVTIMGRYYAMDRDTHWERTAKAYFCLTKGIGEQASSAIEAVEESYKENITDEFILPTNIVKNRQTPVLIEPKDGVIFFNYRIDRPRQLTKAFVLDDFENTANKNISYDPYETKYSQTHLASKAINTHLPFHRGKKINDIFFSTMTEYDINLPVHVAFLPIVVDNPLGKVLEEKKINQLHMAETEKERFVTFYFNGQREPPFINEERIIIPSPPVVTYDLQPEMSAYEITKELIKQMRSAKFSFIVVNFANPDMVGHTGNIEATIKAIKAIDHCLEEIIMEALNLNINVLITGDHGNAEQKINPQTGGISTEHTANLVPFIFVNQKFQQKKIKISTGILGDVAPTVLALLNIKKPDQMTGRNLLEEMNTS</sequence>
<dbReference type="PIRSF" id="PIRSF001492">
    <property type="entry name" value="IPGAM"/>
    <property type="match status" value="1"/>
</dbReference>
<evidence type="ECO:0000256" key="1">
    <source>
        <dbReference type="ARBA" id="ARBA00000370"/>
    </source>
</evidence>
<feature type="binding site" evidence="13">
    <location>
        <position position="471"/>
    </location>
    <ligand>
        <name>Mn(2+)</name>
        <dbReference type="ChEBI" id="CHEBI:29035"/>
        <label>2</label>
    </ligand>
</feature>
<evidence type="ECO:0000256" key="6">
    <source>
        <dbReference type="ARBA" id="ARBA00022723"/>
    </source>
</evidence>
<comment type="function">
    <text evidence="3 10">Catalyzes the interconversion of 2-phosphoglycerate and 3-phosphoglycerate.</text>
</comment>
<evidence type="ECO:0000313" key="17">
    <source>
        <dbReference type="Proteomes" id="UP000231434"/>
    </source>
</evidence>
<evidence type="ECO:0000259" key="14">
    <source>
        <dbReference type="Pfam" id="PF01676"/>
    </source>
</evidence>
<evidence type="ECO:0000259" key="15">
    <source>
        <dbReference type="Pfam" id="PF06415"/>
    </source>
</evidence>
<dbReference type="GO" id="GO:0004619">
    <property type="term" value="F:phosphoglycerate mutase activity"/>
    <property type="evidence" value="ECO:0007669"/>
    <property type="project" value="UniProtKB-UniRule"/>
</dbReference>
<evidence type="ECO:0000256" key="13">
    <source>
        <dbReference type="PIRSR" id="PIRSR001492-3"/>
    </source>
</evidence>
<keyword evidence="8 13" id="KW-0464">Manganese</keyword>
<evidence type="ECO:0000256" key="4">
    <source>
        <dbReference type="ARBA" id="ARBA00004798"/>
    </source>
</evidence>
<dbReference type="NCBIfam" id="TIGR01307">
    <property type="entry name" value="pgm_bpd_ind"/>
    <property type="match status" value="1"/>
</dbReference>
<evidence type="ECO:0000256" key="3">
    <source>
        <dbReference type="ARBA" id="ARBA00002315"/>
    </source>
</evidence>
<evidence type="ECO:0000256" key="7">
    <source>
        <dbReference type="ARBA" id="ARBA00023152"/>
    </source>
</evidence>
<feature type="domain" description="BPG-independent PGAM N-terminal" evidence="15">
    <location>
        <begin position="80"/>
        <end position="325"/>
    </location>
</feature>
<evidence type="ECO:0000256" key="2">
    <source>
        <dbReference type="ARBA" id="ARBA00001936"/>
    </source>
</evidence>
<dbReference type="InterPro" id="IPR005995">
    <property type="entry name" value="Pgm_bpd_ind"/>
</dbReference>
<feature type="binding site" evidence="10 12">
    <location>
        <begin position="258"/>
        <end position="261"/>
    </location>
    <ligand>
        <name>substrate</name>
    </ligand>
</feature>
<dbReference type="InterPro" id="IPR011258">
    <property type="entry name" value="BPG-indep_PGM_N"/>
</dbReference>
<dbReference type="InterPro" id="IPR006124">
    <property type="entry name" value="Metalloenzyme"/>
</dbReference>
<keyword evidence="6 13" id="KW-0479">Metal-binding</keyword>
<dbReference type="GO" id="GO:0006007">
    <property type="term" value="P:glucose catabolic process"/>
    <property type="evidence" value="ECO:0007669"/>
    <property type="project" value="InterPro"/>
</dbReference>
<comment type="similarity">
    <text evidence="5 10">Belongs to the BPG-independent phosphoglycerate mutase family.</text>
</comment>
<feature type="domain" description="Metalloenzyme" evidence="14">
    <location>
        <begin position="3"/>
        <end position="530"/>
    </location>
</feature>
<proteinExistence type="inferred from homology"/>
<dbReference type="InterPro" id="IPR036646">
    <property type="entry name" value="PGAM_B_sf"/>
</dbReference>
<dbReference type="SUPFAM" id="SSF53649">
    <property type="entry name" value="Alkaline phosphatase-like"/>
    <property type="match status" value="1"/>
</dbReference>
<dbReference type="InterPro" id="IPR017850">
    <property type="entry name" value="Alkaline_phosphatase_core_sf"/>
</dbReference>
<dbReference type="EC" id="5.4.2.12" evidence="10 11"/>
<comment type="caution">
    <text evidence="16">The sequence shown here is derived from an EMBL/GenBank/DDBJ whole genome shotgun (WGS) entry which is preliminary data.</text>
</comment>
<evidence type="ECO:0000256" key="11">
    <source>
        <dbReference type="NCBIfam" id="TIGR01307"/>
    </source>
</evidence>
<feature type="binding site" evidence="13">
    <location>
        <position position="10"/>
    </location>
    <ligand>
        <name>Mn(2+)</name>
        <dbReference type="ChEBI" id="CHEBI:29035"/>
        <label>2</label>
    </ligand>
</feature>
<dbReference type="Gene3D" id="3.40.1450.10">
    <property type="entry name" value="BPG-independent phosphoglycerate mutase, domain B"/>
    <property type="match status" value="1"/>
</dbReference>
<feature type="binding site" evidence="13">
    <location>
        <position position="489"/>
    </location>
    <ligand>
        <name>Mn(2+)</name>
        <dbReference type="ChEBI" id="CHEBI:29035"/>
        <label>1</label>
    </ligand>
</feature>
<dbReference type="Pfam" id="PF06415">
    <property type="entry name" value="iPGM_N"/>
    <property type="match status" value="1"/>
</dbReference>
<name>A0A2M8KL94_9BACT</name>
<dbReference type="GO" id="GO:0006096">
    <property type="term" value="P:glycolytic process"/>
    <property type="evidence" value="ECO:0007669"/>
    <property type="project" value="UniProtKB-UniRule"/>
</dbReference>
<evidence type="ECO:0000256" key="5">
    <source>
        <dbReference type="ARBA" id="ARBA00008819"/>
    </source>
</evidence>
<comment type="catalytic activity">
    <reaction evidence="1 10">
        <text>(2R)-2-phosphoglycerate = (2R)-3-phosphoglycerate</text>
        <dbReference type="Rhea" id="RHEA:15901"/>
        <dbReference type="ChEBI" id="CHEBI:58272"/>
        <dbReference type="ChEBI" id="CHEBI:58289"/>
        <dbReference type="EC" id="5.4.2.12"/>
    </reaction>
</comment>
<comment type="cofactor">
    <cofactor evidence="2">
        <name>Mn(2+)</name>
        <dbReference type="ChEBI" id="CHEBI:29035"/>
    </cofactor>
</comment>
<feature type="binding site" evidence="13">
    <location>
        <position position="433"/>
    </location>
    <ligand>
        <name>Mn(2+)</name>
        <dbReference type="ChEBI" id="CHEBI:29035"/>
        <label>1</label>
    </ligand>
</feature>
<evidence type="ECO:0000313" key="16">
    <source>
        <dbReference type="EMBL" id="PJE60693.1"/>
    </source>
</evidence>
<evidence type="ECO:0000256" key="9">
    <source>
        <dbReference type="ARBA" id="ARBA00023235"/>
    </source>
</evidence>
<dbReference type="FunFam" id="3.40.1450.10:FF:000002">
    <property type="entry name" value="2,3-bisphosphoglycerate-independent phosphoglycerate mutase"/>
    <property type="match status" value="1"/>
</dbReference>
<dbReference type="GO" id="GO:0030145">
    <property type="term" value="F:manganese ion binding"/>
    <property type="evidence" value="ECO:0007669"/>
    <property type="project" value="InterPro"/>
</dbReference>
<comment type="subunit">
    <text evidence="10">Monomer.</text>
</comment>
<keyword evidence="7 10" id="KW-0324">Glycolysis</keyword>
<accession>A0A2M8KL94</accession>
<dbReference type="PANTHER" id="PTHR31637">
    <property type="entry name" value="2,3-BISPHOSPHOGLYCERATE-INDEPENDENT PHOSPHOGLYCERATE MUTASE"/>
    <property type="match status" value="1"/>
</dbReference>
<dbReference type="Gene3D" id="3.40.720.10">
    <property type="entry name" value="Alkaline Phosphatase, subunit A"/>
    <property type="match status" value="1"/>
</dbReference>
<comment type="pathway">
    <text evidence="4 10">Carbohydrate degradation; glycolysis; pyruvate from D-glyceraldehyde 3-phosphate: step 3/5.</text>
</comment>
<dbReference type="SUPFAM" id="SSF64158">
    <property type="entry name" value="2,3-Bisphosphoglycerate-independent phosphoglycerate mutase, substrate-binding domain"/>
    <property type="match status" value="1"/>
</dbReference>